<protein>
    <submittedName>
        <fullName evidence="1">Uncharacterized protein</fullName>
    </submittedName>
</protein>
<name>A0A4P2VJG5_FLUSA</name>
<proteinExistence type="predicted"/>
<dbReference type="RefSeq" id="WP_130605515.1">
    <property type="nucleotide sequence ID" value="NZ_AP019368.1"/>
</dbReference>
<accession>A0A4P2VJG5</accession>
<dbReference type="Proteomes" id="UP000291236">
    <property type="component" value="Chromosome"/>
</dbReference>
<keyword evidence="2" id="KW-1185">Reference proteome</keyword>
<gene>
    <name evidence="1" type="ORF">JCM31447_01270</name>
</gene>
<sequence length="246" mass="28642">MREIYLLENIEACARFVTERVAQGYSLETFLGIGTFSSQVLKDQSKGVFIQASPAFLEKELSESVILGHFSVFEQESLLLQVNEEGHKSLPISRWFLVGQHLSLFSSPRIDVLRYLPLKELMGVRTPEEFMQVYLSYLFPNIQEVRAQSILFLFDIKMLCDYIRSFFMWLIDKYELVGLKESILNYSEMDLQKKVTEEFLWFLADSALHPCIGVFPSTQKCFDFLIHSARILRKQGNLTDETLFKF</sequence>
<reference evidence="1 2" key="1">
    <citation type="submission" date="2018-12" db="EMBL/GenBank/DDBJ databases">
        <title>Rubrispira sanarue gen. nov., sp., nov., a member of the order Silvanigrellales, isolated from a brackish lake in Hamamatsu Japan.</title>
        <authorList>
            <person name="Maejima Y."/>
            <person name="Iino T."/>
            <person name="Muraguchi Y."/>
            <person name="Fukuda K."/>
            <person name="Nojiri H."/>
            <person name="Ohkuma M."/>
            <person name="Moriuchi R."/>
            <person name="Dohra H."/>
            <person name="Kimbara K."/>
            <person name="Shintani M."/>
        </authorList>
    </citation>
    <scope>NUCLEOTIDE SEQUENCE [LARGE SCALE GENOMIC DNA]</scope>
    <source>
        <strain evidence="1 2">RF1110005</strain>
    </source>
</reference>
<evidence type="ECO:0000313" key="1">
    <source>
        <dbReference type="EMBL" id="BBH51710.1"/>
    </source>
</evidence>
<dbReference type="EMBL" id="AP019368">
    <property type="protein sequence ID" value="BBH51710.1"/>
    <property type="molecule type" value="Genomic_DNA"/>
</dbReference>
<dbReference type="KEGG" id="sbf:JCM31447_01270"/>
<organism evidence="1 2">
    <name type="scientific">Fluviispira sanaruensis</name>
    <dbReference type="NCBI Taxonomy" id="2493639"/>
    <lineage>
        <taxon>Bacteria</taxon>
        <taxon>Pseudomonadati</taxon>
        <taxon>Bdellovibrionota</taxon>
        <taxon>Oligoflexia</taxon>
        <taxon>Silvanigrellales</taxon>
        <taxon>Silvanigrellaceae</taxon>
        <taxon>Fluviispira</taxon>
    </lineage>
</organism>
<dbReference type="AlphaFoldDB" id="A0A4P2VJG5"/>
<evidence type="ECO:0000313" key="2">
    <source>
        <dbReference type="Proteomes" id="UP000291236"/>
    </source>
</evidence>
<dbReference type="OrthoDB" id="5292420at2"/>